<feature type="transmembrane region" description="Helical" evidence="6">
    <location>
        <begin position="125"/>
        <end position="143"/>
    </location>
</feature>
<comment type="caution">
    <text evidence="7">The sequence shown here is derived from an EMBL/GenBank/DDBJ whole genome shotgun (WGS) entry which is preliminary data.</text>
</comment>
<sequence>MVPNERTTFSDMTVRTSGRIGLGQGTALLVGAVLGPGMLVLPHLAASAAGPASMLAWAWLLALSVPVALTFAALGVRYPDAGGVASFVGLAFGRHASAVAGWWFYGAVPLGIVAGASVGGRYVEATLGVHGVLAACLILMAAFGANAAGLRTSGGLQIGLVALLVALLATAVIAAAPHIDPVNFTPFAPYGLAGVAGAAGVLMFAFVGWEAASHLSAEFADSRRGLVRATVVALAAITALYLGVSIVSLGVLGADMPGVPLTALLETGIGAVARPITGVVAVLLTFGAINTYIAGASRLGAALARDGALPGWFARGGAPGGTPYRSMGLLVVLSLPVLIWAVDLDLLMRATSACLAAVTAAGVAAAVRVLPAGRHRNTAVAGTGMSLVALAFCGVHLVVPAVLALVALGMLRLSARRPLPGARG</sequence>
<feature type="transmembrane region" description="Helical" evidence="6">
    <location>
        <begin position="187"/>
        <end position="209"/>
    </location>
</feature>
<evidence type="ECO:0000256" key="3">
    <source>
        <dbReference type="ARBA" id="ARBA00022692"/>
    </source>
</evidence>
<organism evidence="7 8">
    <name type="scientific">Nonomuraea mesophila</name>
    <dbReference type="NCBI Taxonomy" id="2530382"/>
    <lineage>
        <taxon>Bacteria</taxon>
        <taxon>Bacillati</taxon>
        <taxon>Actinomycetota</taxon>
        <taxon>Actinomycetes</taxon>
        <taxon>Streptosporangiales</taxon>
        <taxon>Streptosporangiaceae</taxon>
        <taxon>Nonomuraea</taxon>
    </lineage>
</organism>
<feature type="transmembrane region" description="Helical" evidence="6">
    <location>
        <begin position="155"/>
        <end position="175"/>
    </location>
</feature>
<dbReference type="AlphaFoldDB" id="A0A4R5EJW4"/>
<gene>
    <name evidence="7" type="ORF">E1295_36655</name>
</gene>
<reference evidence="7 8" key="1">
    <citation type="submission" date="2019-03" db="EMBL/GenBank/DDBJ databases">
        <title>Draft genome sequences of novel Actinobacteria.</title>
        <authorList>
            <person name="Sahin N."/>
            <person name="Ay H."/>
            <person name="Saygin H."/>
        </authorList>
    </citation>
    <scope>NUCLEOTIDE SEQUENCE [LARGE SCALE GENOMIC DNA]</scope>
    <source>
        <strain evidence="7 8">6K102</strain>
    </source>
</reference>
<evidence type="ECO:0000313" key="7">
    <source>
        <dbReference type="EMBL" id="TDE34748.1"/>
    </source>
</evidence>
<dbReference type="Proteomes" id="UP000295136">
    <property type="component" value="Unassembled WGS sequence"/>
</dbReference>
<feature type="transmembrane region" description="Helical" evidence="6">
    <location>
        <begin position="230"/>
        <end position="252"/>
    </location>
</feature>
<dbReference type="InterPro" id="IPR050367">
    <property type="entry name" value="APC_superfamily"/>
</dbReference>
<evidence type="ECO:0000313" key="8">
    <source>
        <dbReference type="Proteomes" id="UP000295136"/>
    </source>
</evidence>
<evidence type="ECO:0000256" key="1">
    <source>
        <dbReference type="ARBA" id="ARBA00004651"/>
    </source>
</evidence>
<keyword evidence="3 6" id="KW-0812">Transmembrane</keyword>
<protein>
    <submittedName>
        <fullName evidence="7">Amino acid permease</fullName>
    </submittedName>
</protein>
<dbReference type="GO" id="GO:0005886">
    <property type="term" value="C:plasma membrane"/>
    <property type="evidence" value="ECO:0007669"/>
    <property type="project" value="UniProtKB-SubCell"/>
</dbReference>
<feature type="transmembrane region" description="Helical" evidence="6">
    <location>
        <begin position="348"/>
        <end position="367"/>
    </location>
</feature>
<feature type="transmembrane region" description="Helical" evidence="6">
    <location>
        <begin position="21"/>
        <end position="44"/>
    </location>
</feature>
<dbReference type="PANTHER" id="PTHR42770:SF13">
    <property type="entry name" value="L-METHIONINE_BRANCHED-CHAIN AMINO ACID EXPORTER YJEH"/>
    <property type="match status" value="1"/>
</dbReference>
<evidence type="ECO:0000256" key="5">
    <source>
        <dbReference type="ARBA" id="ARBA00023136"/>
    </source>
</evidence>
<keyword evidence="2" id="KW-1003">Cell membrane</keyword>
<name>A0A4R5EJW4_9ACTN</name>
<accession>A0A4R5EJW4</accession>
<dbReference type="PANTHER" id="PTHR42770">
    <property type="entry name" value="AMINO ACID TRANSPORTER-RELATED"/>
    <property type="match status" value="1"/>
</dbReference>
<dbReference type="GO" id="GO:0022857">
    <property type="term" value="F:transmembrane transporter activity"/>
    <property type="evidence" value="ECO:0007669"/>
    <property type="project" value="InterPro"/>
</dbReference>
<evidence type="ECO:0000256" key="2">
    <source>
        <dbReference type="ARBA" id="ARBA00022475"/>
    </source>
</evidence>
<evidence type="ECO:0000256" key="4">
    <source>
        <dbReference type="ARBA" id="ARBA00022989"/>
    </source>
</evidence>
<keyword evidence="8" id="KW-1185">Reference proteome</keyword>
<feature type="transmembrane region" description="Helical" evidence="6">
    <location>
        <begin position="272"/>
        <end position="295"/>
    </location>
</feature>
<dbReference type="InterPro" id="IPR002293">
    <property type="entry name" value="AA/rel_permease1"/>
</dbReference>
<feature type="transmembrane region" description="Helical" evidence="6">
    <location>
        <begin position="56"/>
        <end position="76"/>
    </location>
</feature>
<feature type="transmembrane region" description="Helical" evidence="6">
    <location>
        <begin position="387"/>
        <end position="411"/>
    </location>
</feature>
<evidence type="ECO:0000256" key="6">
    <source>
        <dbReference type="SAM" id="Phobius"/>
    </source>
</evidence>
<dbReference type="EMBL" id="SMLD01000145">
    <property type="protein sequence ID" value="TDE34748.1"/>
    <property type="molecule type" value="Genomic_DNA"/>
</dbReference>
<keyword evidence="5 6" id="KW-0472">Membrane</keyword>
<dbReference type="Gene3D" id="1.20.1740.10">
    <property type="entry name" value="Amino acid/polyamine transporter I"/>
    <property type="match status" value="1"/>
</dbReference>
<proteinExistence type="predicted"/>
<dbReference type="Pfam" id="PF13520">
    <property type="entry name" value="AA_permease_2"/>
    <property type="match status" value="1"/>
</dbReference>
<dbReference type="PIRSF" id="PIRSF006060">
    <property type="entry name" value="AA_transporter"/>
    <property type="match status" value="1"/>
</dbReference>
<keyword evidence="4 6" id="KW-1133">Transmembrane helix</keyword>
<comment type="subcellular location">
    <subcellularLocation>
        <location evidence="1">Cell membrane</location>
        <topology evidence="1">Multi-pass membrane protein</topology>
    </subcellularLocation>
</comment>